<reference evidence="1 2" key="1">
    <citation type="submission" date="2020-08" db="EMBL/GenBank/DDBJ databases">
        <title>Genomic Encyclopedia of Type Strains, Phase III (KMG-III): the genomes of soil and plant-associated and newly described type strains.</title>
        <authorList>
            <person name="Whitman W."/>
        </authorList>
    </citation>
    <scope>NUCLEOTIDE SEQUENCE [LARGE SCALE GENOMIC DNA]</scope>
    <source>
        <strain evidence="1 2">CECT 8305</strain>
    </source>
</reference>
<sequence length="119" mass="13357">MMTLQCTAVGIANVPDAGTAYLCELGELHDDDHASLVHDLDPWGAVYYRWSESGYRFEAHRWCAVVGGPGEHACSFYVTHRGPHQWAVTDPTDEAARAAAEEELFERWPHLFQRKPASD</sequence>
<gene>
    <name evidence="1" type="ORF">FHS42_001646</name>
</gene>
<dbReference type="RefSeq" id="WP_184570216.1">
    <property type="nucleotide sequence ID" value="NZ_JACHJL010000003.1"/>
</dbReference>
<accession>A0A7W9Q748</accession>
<organism evidence="1 2">
    <name type="scientific">Streptomyces zagrosensis</name>
    <dbReference type="NCBI Taxonomy" id="1042984"/>
    <lineage>
        <taxon>Bacteria</taxon>
        <taxon>Bacillati</taxon>
        <taxon>Actinomycetota</taxon>
        <taxon>Actinomycetes</taxon>
        <taxon>Kitasatosporales</taxon>
        <taxon>Streptomycetaceae</taxon>
        <taxon>Streptomyces</taxon>
    </lineage>
</organism>
<dbReference type="AlphaFoldDB" id="A0A7W9Q748"/>
<dbReference type="EMBL" id="JACHJL010000003">
    <property type="protein sequence ID" value="MBB5934599.1"/>
    <property type="molecule type" value="Genomic_DNA"/>
</dbReference>
<proteinExistence type="predicted"/>
<comment type="caution">
    <text evidence="1">The sequence shown here is derived from an EMBL/GenBank/DDBJ whole genome shotgun (WGS) entry which is preliminary data.</text>
</comment>
<evidence type="ECO:0000313" key="2">
    <source>
        <dbReference type="Proteomes" id="UP000588098"/>
    </source>
</evidence>
<dbReference type="Proteomes" id="UP000588098">
    <property type="component" value="Unassembled WGS sequence"/>
</dbReference>
<keyword evidence="2" id="KW-1185">Reference proteome</keyword>
<protein>
    <submittedName>
        <fullName evidence="1">Uncharacterized protein</fullName>
    </submittedName>
</protein>
<evidence type="ECO:0000313" key="1">
    <source>
        <dbReference type="EMBL" id="MBB5934599.1"/>
    </source>
</evidence>
<name>A0A7W9Q748_9ACTN</name>